<dbReference type="AlphaFoldDB" id="A0A401YTR3"/>
<evidence type="ECO:0000313" key="8">
    <source>
        <dbReference type="Proteomes" id="UP000286931"/>
    </source>
</evidence>
<name>A0A401YTR3_9ACTN</name>
<evidence type="ECO:0000256" key="4">
    <source>
        <dbReference type="PROSITE-ProRule" id="PRU00335"/>
    </source>
</evidence>
<keyword evidence="1" id="KW-0805">Transcription regulation</keyword>
<protein>
    <submittedName>
        <fullName evidence="7">TetR family transcriptional regulator</fullName>
    </submittedName>
</protein>
<feature type="region of interest" description="Disordered" evidence="5">
    <location>
        <begin position="1"/>
        <end position="44"/>
    </location>
</feature>
<evidence type="ECO:0000256" key="2">
    <source>
        <dbReference type="ARBA" id="ARBA00023125"/>
    </source>
</evidence>
<keyword evidence="8" id="KW-1185">Reference proteome</keyword>
<dbReference type="InterPro" id="IPR039536">
    <property type="entry name" value="TetR_C_Proteobacteria"/>
</dbReference>
<evidence type="ECO:0000256" key="5">
    <source>
        <dbReference type="SAM" id="MobiDB-lite"/>
    </source>
</evidence>
<evidence type="ECO:0000259" key="6">
    <source>
        <dbReference type="PROSITE" id="PS50977"/>
    </source>
</evidence>
<proteinExistence type="predicted"/>
<dbReference type="EMBL" id="BIFH01000026">
    <property type="protein sequence ID" value="GCD98018.1"/>
    <property type="molecule type" value="Genomic_DNA"/>
</dbReference>
<comment type="caution">
    <text evidence="7">The sequence shown here is derived from an EMBL/GenBank/DDBJ whole genome shotgun (WGS) entry which is preliminary data.</text>
</comment>
<dbReference type="GO" id="GO:0000976">
    <property type="term" value="F:transcription cis-regulatory region binding"/>
    <property type="evidence" value="ECO:0007669"/>
    <property type="project" value="TreeGrafter"/>
</dbReference>
<dbReference type="InterPro" id="IPR050109">
    <property type="entry name" value="HTH-type_TetR-like_transc_reg"/>
</dbReference>
<dbReference type="PANTHER" id="PTHR30055">
    <property type="entry name" value="HTH-TYPE TRANSCRIPTIONAL REGULATOR RUTR"/>
    <property type="match status" value="1"/>
</dbReference>
<dbReference type="PANTHER" id="PTHR30055:SF238">
    <property type="entry name" value="MYCOFACTOCIN BIOSYNTHESIS TRANSCRIPTIONAL REGULATOR MFTR-RELATED"/>
    <property type="match status" value="1"/>
</dbReference>
<keyword evidence="3" id="KW-0804">Transcription</keyword>
<dbReference type="Gene3D" id="1.10.357.10">
    <property type="entry name" value="Tetracycline Repressor, domain 2"/>
    <property type="match status" value="1"/>
</dbReference>
<organism evidence="7 8">
    <name type="scientific">Embleya hyalina</name>
    <dbReference type="NCBI Taxonomy" id="516124"/>
    <lineage>
        <taxon>Bacteria</taxon>
        <taxon>Bacillati</taxon>
        <taxon>Actinomycetota</taxon>
        <taxon>Actinomycetes</taxon>
        <taxon>Kitasatosporales</taxon>
        <taxon>Streptomycetaceae</taxon>
        <taxon>Embleya</taxon>
    </lineage>
</organism>
<dbReference type="InterPro" id="IPR036271">
    <property type="entry name" value="Tet_transcr_reg_TetR-rel_C_sf"/>
</dbReference>
<evidence type="ECO:0000256" key="1">
    <source>
        <dbReference type="ARBA" id="ARBA00023015"/>
    </source>
</evidence>
<reference evidence="7 8" key="1">
    <citation type="submission" date="2018-12" db="EMBL/GenBank/DDBJ databases">
        <title>Draft genome sequence of Embleya hyalina NBRC 13850T.</title>
        <authorList>
            <person name="Komaki H."/>
            <person name="Hosoyama A."/>
            <person name="Kimura A."/>
            <person name="Ichikawa N."/>
            <person name="Tamura T."/>
        </authorList>
    </citation>
    <scope>NUCLEOTIDE SEQUENCE [LARGE SCALE GENOMIC DNA]</scope>
    <source>
        <strain evidence="7 8">NBRC 13850</strain>
    </source>
</reference>
<keyword evidence="2 4" id="KW-0238">DNA-binding</keyword>
<dbReference type="SUPFAM" id="SSF48498">
    <property type="entry name" value="Tetracyclin repressor-like, C-terminal domain"/>
    <property type="match status" value="1"/>
</dbReference>
<dbReference type="GO" id="GO:0003700">
    <property type="term" value="F:DNA-binding transcription factor activity"/>
    <property type="evidence" value="ECO:0007669"/>
    <property type="project" value="TreeGrafter"/>
</dbReference>
<feature type="domain" description="HTH tetR-type" evidence="6">
    <location>
        <begin position="41"/>
        <end position="101"/>
    </location>
</feature>
<gene>
    <name evidence="7" type="primary">rutR</name>
    <name evidence="7" type="ORF">EHYA_05718</name>
</gene>
<dbReference type="InterPro" id="IPR001647">
    <property type="entry name" value="HTH_TetR"/>
</dbReference>
<dbReference type="Pfam" id="PF14246">
    <property type="entry name" value="TetR_C_7"/>
    <property type="match status" value="1"/>
</dbReference>
<dbReference type="RefSeq" id="WP_126639952.1">
    <property type="nucleotide sequence ID" value="NZ_BIFH01000026.1"/>
</dbReference>
<dbReference type="OrthoDB" id="3472897at2"/>
<feature type="DNA-binding region" description="H-T-H motif" evidence="4">
    <location>
        <begin position="64"/>
        <end position="83"/>
    </location>
</feature>
<accession>A0A401YTR3</accession>
<dbReference type="PROSITE" id="PS50977">
    <property type="entry name" value="HTH_TETR_2"/>
    <property type="match status" value="1"/>
</dbReference>
<dbReference type="InterPro" id="IPR009057">
    <property type="entry name" value="Homeodomain-like_sf"/>
</dbReference>
<sequence>MHHSPHPGADRREPSPSTPGPTSGTRAASRPETGPGARPAVPTRQRIVDAAEHLMRTLGLARTTTKEIARAAGCSEAALYKHFTGKEELFVAVLQERLPPLGPLLAQLSGEAGEAGEAGESIASGTAADAGGDAVERRLAAIVRRAVEFYEESMPIASSLFAEPALLQRHREALRGIGAGPQVPLRMLADYLAVERDRGRIAPGTDPDAAAALLLGACYQRAFLRHFMGVEDGPPAAEFAASTARTLMRGIART</sequence>
<dbReference type="SUPFAM" id="SSF46689">
    <property type="entry name" value="Homeodomain-like"/>
    <property type="match status" value="1"/>
</dbReference>
<evidence type="ECO:0000256" key="3">
    <source>
        <dbReference type="ARBA" id="ARBA00023163"/>
    </source>
</evidence>
<dbReference type="Pfam" id="PF00440">
    <property type="entry name" value="TetR_N"/>
    <property type="match status" value="1"/>
</dbReference>
<evidence type="ECO:0000313" key="7">
    <source>
        <dbReference type="EMBL" id="GCD98018.1"/>
    </source>
</evidence>
<dbReference type="PRINTS" id="PR00455">
    <property type="entry name" value="HTHTETR"/>
</dbReference>
<dbReference type="Proteomes" id="UP000286931">
    <property type="component" value="Unassembled WGS sequence"/>
</dbReference>